<protein>
    <submittedName>
        <fullName evidence="2">DUF1998 domain-containing protein</fullName>
    </submittedName>
</protein>
<dbReference type="AlphaFoldDB" id="A0A395VBC4"/>
<organism evidence="2 3">
    <name type="scientific">Roseburia hominis</name>
    <dbReference type="NCBI Taxonomy" id="301301"/>
    <lineage>
        <taxon>Bacteria</taxon>
        <taxon>Bacillati</taxon>
        <taxon>Bacillota</taxon>
        <taxon>Clostridia</taxon>
        <taxon>Lachnospirales</taxon>
        <taxon>Lachnospiraceae</taxon>
        <taxon>Roseburia</taxon>
    </lineage>
</organism>
<name>A0A395VBC4_9FIRM</name>
<comment type="caution">
    <text evidence="2">The sequence shown here is derived from an EMBL/GenBank/DDBJ whole genome shotgun (WGS) entry which is preliminary data.</text>
</comment>
<evidence type="ECO:0000313" key="3">
    <source>
        <dbReference type="Proteomes" id="UP000266172"/>
    </source>
</evidence>
<gene>
    <name evidence="2" type="ORF">DWX93_09090</name>
</gene>
<dbReference type="RefSeq" id="WP_118097376.1">
    <property type="nucleotide sequence ID" value="NZ_CAUFGO010000001.1"/>
</dbReference>
<dbReference type="InterPro" id="IPR018973">
    <property type="entry name" value="MZB"/>
</dbReference>
<reference evidence="2 3" key="1">
    <citation type="submission" date="2018-08" db="EMBL/GenBank/DDBJ databases">
        <title>A genome reference for cultivated species of the human gut microbiota.</title>
        <authorList>
            <person name="Zou Y."/>
            <person name="Xue W."/>
            <person name="Luo G."/>
        </authorList>
    </citation>
    <scope>NUCLEOTIDE SEQUENCE [LARGE SCALE GENOMIC DNA]</scope>
    <source>
        <strain evidence="2 3">AF22-12AC</strain>
    </source>
</reference>
<dbReference type="InterPro" id="IPR047721">
    <property type="entry name" value="DrmB"/>
</dbReference>
<dbReference type="Proteomes" id="UP000266172">
    <property type="component" value="Unassembled WGS sequence"/>
</dbReference>
<accession>A0A395VBC4</accession>
<dbReference type="Pfam" id="PF09369">
    <property type="entry name" value="MZB"/>
    <property type="match status" value="1"/>
</dbReference>
<evidence type="ECO:0000259" key="1">
    <source>
        <dbReference type="Pfam" id="PF09369"/>
    </source>
</evidence>
<dbReference type="NCBIfam" id="NF038324">
    <property type="entry name" value="DrmB_fam"/>
    <property type="match status" value="1"/>
</dbReference>
<dbReference type="EMBL" id="QRVL01000006">
    <property type="protein sequence ID" value="RGS40574.1"/>
    <property type="molecule type" value="Genomic_DNA"/>
</dbReference>
<sequence>MAFDNNKLGELRPNQIITTFGPGSIVDVVKDSVTVLDTNFWKEKGKKIIDGRLASYLGVDCFYMPRTSYMGDVPVVTFPYAHVCSNLQCGRLFDARENFDLDKYLKFGVTCPDCHRSAYPARFITICENGHMDDFPWQWWVHRGDTSCNGKLRMYSTGNTSTLADMWVECKICGAKRSMSGATQKENFEGLSCTGHHAFRPSTRNKKCTKPIIPSQRGASNVYFAVTRSAISIPPWINPLYNLIDEHLHDIELAKQLMGDDGVTKIYEMYFGSYPRQEFDEALQRRLDNITEFKEIKQMEYEAITHHNDPKYASNKKHFKAEEDALPDYLKPYFSRVIRVTRLREVRVLMGFTRVEAPDPDADADEQTNIVLLNKSRTERWLPAAEVHGEGIFIEFNKDAIDRWINGTVKKLSKKYEECYKEFCEAKGWKVTTLRNAAYVLMHTFSHLMIKQMSMSSGYSSSAIRERIYFSDKMNGILLYTGSADKEGSLGGLVELGNINKLVKLMADAFQEALLCTNDPECMNNMPAGNNSNGAACHSCCMISETACENGNRMLDRGLVVPIGGREQEAYFKELVADLCQLEI</sequence>
<feature type="domain" description="MrfA-like Zn-binding" evidence="1">
    <location>
        <begin position="445"/>
        <end position="541"/>
    </location>
</feature>
<proteinExistence type="predicted"/>
<evidence type="ECO:0000313" key="2">
    <source>
        <dbReference type="EMBL" id="RGS40574.1"/>
    </source>
</evidence>